<organism evidence="2 3">
    <name type="scientific">Alistipes intestinihominis</name>
    <dbReference type="NCBI Taxonomy" id="3133172"/>
    <lineage>
        <taxon>Bacteria</taxon>
        <taxon>Pseudomonadati</taxon>
        <taxon>Bacteroidota</taxon>
        <taxon>Bacteroidia</taxon>
        <taxon>Bacteroidales</taxon>
        <taxon>Rikenellaceae</taxon>
        <taxon>Alistipes</taxon>
    </lineage>
</organism>
<gene>
    <name evidence="2" type="ORF">WMO46_06750</name>
</gene>
<keyword evidence="3" id="KW-1185">Reference proteome</keyword>
<feature type="signal peptide" evidence="1">
    <location>
        <begin position="1"/>
        <end position="19"/>
    </location>
</feature>
<dbReference type="EMBL" id="JBBMFL010000006">
    <property type="protein sequence ID" value="MEQ2544645.1"/>
    <property type="molecule type" value="Genomic_DNA"/>
</dbReference>
<evidence type="ECO:0000256" key="1">
    <source>
        <dbReference type="SAM" id="SignalP"/>
    </source>
</evidence>
<sequence length="615" mass="69764">MIKATIPFLLLALFACSNSDNDPDPGKEPGPAPGEVVTYGNESLVAVDPAGKEIAFDYRAPRDKKVGIFYFIWLGAHGYDTGDYFGGDIIPPKATDTRSPYDISELEKGHSDPADIPFGPGGAMHHWGKPYLDYYVSNDTWVIRRHAQMLSEAGVDVIFIDVTNGYAYLPVVRTLCDVYNQMLREGNPRPKISFILNTNPAPVVQELLTLYGNSDYDRLWYELDGKPLLLAPPGDYGAGVSERLTFRYAWFDTQFGYGGPWYGDGTNRWAWGEFSPQRNVKEEIPVMAASHPLWNIGRSYTGNSPEDKGGHQPANTTAEQRAAGTYFKQQFEHAIACDPDLIFITGWNEWVAQRQISTGPQQFMGKTIKAGESYFVDCYNHEFSRDIEPCADDFTDVYYYYMTDYVRRYKGVAAVEPVNEVHKIAIDGKFDDWETLGTRYKDYTDDTRARNHWGFGYKNLSLTNDTGRNDICYAKVATDCKSLFFYVETADPITPRTGRNWMRLFISVKGSTAPAWEGFQWVVNNKVTDDTRTTLQRSKGGWDWEEAATIDYAVSGNRMEIAVPLRELGIADVRNFTVDFKWIDNAVTDGDIRECMRDGDSAPGDRFRYRYIFKY</sequence>
<feature type="chain" id="PRO_5046632015" description="Glycosyl hydrolase family 71" evidence="1">
    <location>
        <begin position="20"/>
        <end position="615"/>
    </location>
</feature>
<dbReference type="GeneID" id="78178887"/>
<name>A0ABV1GWE4_9BACT</name>
<evidence type="ECO:0000313" key="2">
    <source>
        <dbReference type="EMBL" id="MEQ2544645.1"/>
    </source>
</evidence>
<evidence type="ECO:0000313" key="3">
    <source>
        <dbReference type="Proteomes" id="UP001460202"/>
    </source>
</evidence>
<dbReference type="RefSeq" id="WP_129650451.1">
    <property type="nucleotide sequence ID" value="NZ_JBBMFL010000006.1"/>
</dbReference>
<proteinExistence type="predicted"/>
<dbReference type="PROSITE" id="PS51257">
    <property type="entry name" value="PROKAR_LIPOPROTEIN"/>
    <property type="match status" value="1"/>
</dbReference>
<accession>A0ABV1GWE4</accession>
<reference evidence="2 3" key="1">
    <citation type="submission" date="2024-03" db="EMBL/GenBank/DDBJ databases">
        <title>Human intestinal bacterial collection.</title>
        <authorList>
            <person name="Pauvert C."/>
            <person name="Hitch T.C.A."/>
            <person name="Clavel T."/>
        </authorList>
    </citation>
    <scope>NUCLEOTIDE SEQUENCE [LARGE SCALE GENOMIC DNA]</scope>
    <source>
        <strain evidence="2 3">CLA-KB-H122</strain>
    </source>
</reference>
<dbReference type="Proteomes" id="UP001460202">
    <property type="component" value="Unassembled WGS sequence"/>
</dbReference>
<evidence type="ECO:0008006" key="4">
    <source>
        <dbReference type="Google" id="ProtNLM"/>
    </source>
</evidence>
<dbReference type="Gene3D" id="3.20.20.80">
    <property type="entry name" value="Glycosidases"/>
    <property type="match status" value="1"/>
</dbReference>
<keyword evidence="1" id="KW-0732">Signal</keyword>
<comment type="caution">
    <text evidence="2">The sequence shown here is derived from an EMBL/GenBank/DDBJ whole genome shotgun (WGS) entry which is preliminary data.</text>
</comment>
<protein>
    <recommendedName>
        <fullName evidence="4">Glycosyl hydrolase family 71</fullName>
    </recommendedName>
</protein>